<accession>A0A6N6JK07</accession>
<comment type="caution">
    <text evidence="1">The sequence shown here is derived from an EMBL/GenBank/DDBJ whole genome shotgun (WGS) entry which is preliminary data.</text>
</comment>
<dbReference type="Pfam" id="PF13279">
    <property type="entry name" value="4HBT_2"/>
    <property type="match status" value="1"/>
</dbReference>
<dbReference type="Gene3D" id="3.10.129.10">
    <property type="entry name" value="Hotdog Thioesterase"/>
    <property type="match status" value="1"/>
</dbReference>
<evidence type="ECO:0000313" key="1">
    <source>
        <dbReference type="EMBL" id="GFE66653.1"/>
    </source>
</evidence>
<keyword evidence="2" id="KW-1185">Reference proteome</keyword>
<protein>
    <recommendedName>
        <fullName evidence="3">Acyl-CoA thioesterase FadM</fullName>
    </recommendedName>
</protein>
<dbReference type="EMBL" id="BLJE01000005">
    <property type="protein sequence ID" value="GFE66653.1"/>
    <property type="molecule type" value="Genomic_DNA"/>
</dbReference>
<dbReference type="CDD" id="cd00586">
    <property type="entry name" value="4HBT"/>
    <property type="match status" value="1"/>
</dbReference>
<dbReference type="RefSeq" id="WP_159809879.1">
    <property type="nucleotide sequence ID" value="NZ_BLJE01000005.1"/>
</dbReference>
<dbReference type="InterPro" id="IPR029069">
    <property type="entry name" value="HotDog_dom_sf"/>
</dbReference>
<dbReference type="InterPro" id="IPR051490">
    <property type="entry name" value="THEM6_lcsJ_thioesterase"/>
</dbReference>
<name>A0A6N6JK07_9RHOB</name>
<dbReference type="Proteomes" id="UP000436822">
    <property type="component" value="Unassembled WGS sequence"/>
</dbReference>
<dbReference type="PANTHER" id="PTHR12475">
    <property type="match status" value="1"/>
</dbReference>
<dbReference type="PANTHER" id="PTHR12475:SF4">
    <property type="entry name" value="PROTEIN THEM6"/>
    <property type="match status" value="1"/>
</dbReference>
<evidence type="ECO:0008006" key="3">
    <source>
        <dbReference type="Google" id="ProtNLM"/>
    </source>
</evidence>
<proteinExistence type="predicted"/>
<dbReference type="AlphaFoldDB" id="A0A6N6JK07"/>
<dbReference type="OrthoDB" id="3727779at2"/>
<dbReference type="SUPFAM" id="SSF54637">
    <property type="entry name" value="Thioesterase/thiol ester dehydrase-isomerase"/>
    <property type="match status" value="1"/>
</dbReference>
<sequence>MNLYLRLIWTVLRTWWLPKLSITDGFERELRVLPNDIDINLHMNNGRYLTIADLMTVEYFARTGFLKALIRNRWKPVLGGAIITYRRQLKLGQKYKVSYRWTGADAHWNYLFFQFSAMDGTLCATGYSKGAAVSRKGLVTNDLSFEALGIPQPATTLPSAVQHWKESEAKLIG</sequence>
<gene>
    <name evidence="1" type="ORF">KIN_37270</name>
</gene>
<reference evidence="1 2" key="1">
    <citation type="submission" date="2019-12" db="EMBL/GenBank/DDBJ databases">
        <title>Litoreibacter badius sp. nov., a novel bacteriochlorophyll a-containing bacterium in the genus Litoreibacter.</title>
        <authorList>
            <person name="Kanamuro M."/>
            <person name="Takabe Y."/>
            <person name="Mori K."/>
            <person name="Takaichi S."/>
            <person name="Hanada S."/>
        </authorList>
    </citation>
    <scope>NUCLEOTIDE SEQUENCE [LARGE SCALE GENOMIC DNA]</scope>
    <source>
        <strain evidence="1 2">K6</strain>
    </source>
</reference>
<evidence type="ECO:0000313" key="2">
    <source>
        <dbReference type="Proteomes" id="UP000436822"/>
    </source>
</evidence>
<organism evidence="1 2">
    <name type="scientific">Litoreibacter roseus</name>
    <dbReference type="NCBI Taxonomy" id="2601869"/>
    <lineage>
        <taxon>Bacteria</taxon>
        <taxon>Pseudomonadati</taxon>
        <taxon>Pseudomonadota</taxon>
        <taxon>Alphaproteobacteria</taxon>
        <taxon>Rhodobacterales</taxon>
        <taxon>Roseobacteraceae</taxon>
        <taxon>Litoreibacter</taxon>
    </lineage>
</organism>